<evidence type="ECO:0000313" key="3">
    <source>
        <dbReference type="Proteomes" id="UP000663879"/>
    </source>
</evidence>
<dbReference type="EMBL" id="CAJNOC010001266">
    <property type="protein sequence ID" value="CAF0849953.1"/>
    <property type="molecule type" value="Genomic_DNA"/>
</dbReference>
<proteinExistence type="predicted"/>
<keyword evidence="1" id="KW-0175">Coiled coil</keyword>
<accession>A0A813VYB4</accession>
<feature type="coiled-coil region" evidence="1">
    <location>
        <begin position="144"/>
        <end position="178"/>
    </location>
</feature>
<evidence type="ECO:0000313" key="2">
    <source>
        <dbReference type="EMBL" id="CAF0849953.1"/>
    </source>
</evidence>
<sequence length="207" mass="24719">MNEIDVTLPCGGTTKYSNLINQEDGTFCQNCSFKHYLNINEIIKIPGNKEKILKKEIEILLERFDLNNLNQLVEKKFDEITFQIDIHSEILIQKINKYRIELQEKVKRKRNEIISQVEKTEINNKISKKLFIEELEKDENLFDKSKTEEKIIQKLTEKEKIENEIKDEINKYKFLQNEKNFKIEAIFGYFGFQKNLKEGNGNYKKIF</sequence>
<reference evidence="2" key="1">
    <citation type="submission" date="2021-02" db="EMBL/GenBank/DDBJ databases">
        <authorList>
            <person name="Nowell W R."/>
        </authorList>
    </citation>
    <scope>NUCLEOTIDE SEQUENCE</scope>
    <source>
        <strain evidence="2">Ploen Becks lab</strain>
    </source>
</reference>
<dbReference type="Proteomes" id="UP000663879">
    <property type="component" value="Unassembled WGS sequence"/>
</dbReference>
<evidence type="ECO:0000256" key="1">
    <source>
        <dbReference type="SAM" id="Coils"/>
    </source>
</evidence>
<organism evidence="2 3">
    <name type="scientific">Brachionus calyciflorus</name>
    <dbReference type="NCBI Taxonomy" id="104777"/>
    <lineage>
        <taxon>Eukaryota</taxon>
        <taxon>Metazoa</taxon>
        <taxon>Spiralia</taxon>
        <taxon>Gnathifera</taxon>
        <taxon>Rotifera</taxon>
        <taxon>Eurotatoria</taxon>
        <taxon>Monogononta</taxon>
        <taxon>Pseudotrocha</taxon>
        <taxon>Ploima</taxon>
        <taxon>Brachionidae</taxon>
        <taxon>Brachionus</taxon>
    </lineage>
</organism>
<gene>
    <name evidence="2" type="ORF">OXX778_LOCUS8897</name>
</gene>
<dbReference type="AlphaFoldDB" id="A0A813VYB4"/>
<comment type="caution">
    <text evidence="2">The sequence shown here is derived from an EMBL/GenBank/DDBJ whole genome shotgun (WGS) entry which is preliminary data.</text>
</comment>
<name>A0A813VYB4_9BILA</name>
<protein>
    <submittedName>
        <fullName evidence="2">Uncharacterized protein</fullName>
    </submittedName>
</protein>
<keyword evidence="3" id="KW-1185">Reference proteome</keyword>
<dbReference type="OrthoDB" id="10200887at2759"/>